<dbReference type="AlphaFoldDB" id="A0A6N8IIW3"/>
<dbReference type="FunFam" id="3.40.50.300:FF:000285">
    <property type="entry name" value="Sporulation initiation inhibitor Soj"/>
    <property type="match status" value="1"/>
</dbReference>
<keyword evidence="5" id="KW-1185">Reference proteome</keyword>
<dbReference type="PANTHER" id="PTHR13696">
    <property type="entry name" value="P-LOOP CONTAINING NUCLEOSIDE TRIPHOSPHATE HYDROLASE"/>
    <property type="match status" value="1"/>
</dbReference>
<dbReference type="Proteomes" id="UP000468327">
    <property type="component" value="Unassembled WGS sequence"/>
</dbReference>
<dbReference type="RefSeq" id="WP_087194427.1">
    <property type="nucleotide sequence ID" value="NZ_WPOC01000018.1"/>
</dbReference>
<feature type="domain" description="AAA" evidence="3">
    <location>
        <begin position="4"/>
        <end position="183"/>
    </location>
</feature>
<comment type="function">
    <text evidence="2">May play a role in septum formation.</text>
</comment>
<evidence type="ECO:0000313" key="4">
    <source>
        <dbReference type="EMBL" id="MVN15788.1"/>
    </source>
</evidence>
<accession>A0A6N8IIW3</accession>
<dbReference type="InterPro" id="IPR050678">
    <property type="entry name" value="DNA_Partitioning_ATPase"/>
</dbReference>
<reference evidence="4 5" key="1">
    <citation type="submission" date="2019-11" db="EMBL/GenBank/DDBJ databases">
        <title>Whole genome shotgun sequencing (WGS) data from Adlercreutzia equolifaciens ResAG-91, Eggerthella lenta MRI-F36, MRI-F37, MRI-F40, ResAG-49, ResAG-88, ResAG-121, ResAG-145, and Gordonibacter sp. ResAG-5, ResAG-26, ResAG-43, ResAG-50, ResAG-59.</title>
        <authorList>
            <person name="Stoll D.A."/>
            <person name="Danylec N."/>
            <person name="Franz C.M.A.P."/>
            <person name="Huch M."/>
        </authorList>
    </citation>
    <scope>NUCLEOTIDE SEQUENCE [LARGE SCALE GENOMIC DNA]</scope>
    <source>
        <strain evidence="4 5">ResAG-59</strain>
    </source>
</reference>
<dbReference type="SUPFAM" id="SSF52540">
    <property type="entry name" value="P-loop containing nucleoside triphosphate hydrolases"/>
    <property type="match status" value="1"/>
</dbReference>
<protein>
    <submittedName>
        <fullName evidence="4">AAA family ATPase</fullName>
    </submittedName>
</protein>
<gene>
    <name evidence="4" type="ORF">GO738_10605</name>
</gene>
<sequence length="273" mass="29396">MRTRTIAIANQKGGTGKSTTAASLGIALSMRGKRVLLVDADPQGDLTTSLGWDPDRLETTLSTHLEKSMLDEPFPPLEGVLRHKEGVDLMPANIDLSAADMALVNAMSREHALKTWLDEAKRGYDYVLIDCPPSLGMMTVNALTAADGVLIPVQAQFLPAKGMTQLIKTIGRVRRRINPNLAIEGVLITLVDARTNLARRTEENIRAEYGGAIKVFESTVPMATRAAEAPAFGESVFSVDRSGKVAAAYAALAKEVIADAPRERDTLQSAVCR</sequence>
<evidence type="ECO:0000256" key="1">
    <source>
        <dbReference type="ARBA" id="ARBA00006976"/>
    </source>
</evidence>
<dbReference type="EMBL" id="WPOC01000018">
    <property type="protein sequence ID" value="MVN15788.1"/>
    <property type="molecule type" value="Genomic_DNA"/>
</dbReference>
<dbReference type="InterPro" id="IPR025669">
    <property type="entry name" value="AAA_dom"/>
</dbReference>
<organism evidence="4 5">
    <name type="scientific">Gordonibacter urolithinfaciens</name>
    <dbReference type="NCBI Taxonomy" id="1335613"/>
    <lineage>
        <taxon>Bacteria</taxon>
        <taxon>Bacillati</taxon>
        <taxon>Actinomycetota</taxon>
        <taxon>Coriobacteriia</taxon>
        <taxon>Eggerthellales</taxon>
        <taxon>Eggerthellaceae</taxon>
        <taxon>Gordonibacter</taxon>
    </lineage>
</organism>
<evidence type="ECO:0000313" key="5">
    <source>
        <dbReference type="Proteomes" id="UP000468327"/>
    </source>
</evidence>
<dbReference type="Gene3D" id="3.40.50.300">
    <property type="entry name" value="P-loop containing nucleotide triphosphate hydrolases"/>
    <property type="match status" value="1"/>
</dbReference>
<dbReference type="InterPro" id="IPR027417">
    <property type="entry name" value="P-loop_NTPase"/>
</dbReference>
<evidence type="ECO:0000259" key="3">
    <source>
        <dbReference type="Pfam" id="PF13614"/>
    </source>
</evidence>
<proteinExistence type="inferred from homology"/>
<comment type="similarity">
    <text evidence="1">Belongs to the ParA family.</text>
</comment>
<dbReference type="PANTHER" id="PTHR13696:SF99">
    <property type="entry name" value="COBYRINIC ACID AC-DIAMIDE SYNTHASE"/>
    <property type="match status" value="1"/>
</dbReference>
<dbReference type="CDD" id="cd02042">
    <property type="entry name" value="ParAB_family"/>
    <property type="match status" value="1"/>
</dbReference>
<evidence type="ECO:0000256" key="2">
    <source>
        <dbReference type="ARBA" id="ARBA00059092"/>
    </source>
</evidence>
<comment type="caution">
    <text evidence="4">The sequence shown here is derived from an EMBL/GenBank/DDBJ whole genome shotgun (WGS) entry which is preliminary data.</text>
</comment>
<name>A0A6N8IIW3_9ACTN</name>
<dbReference type="Pfam" id="PF13614">
    <property type="entry name" value="AAA_31"/>
    <property type="match status" value="1"/>
</dbReference>